<organism evidence="3 4">
    <name type="scientific">Temperatibacter marinus</name>
    <dbReference type="NCBI Taxonomy" id="1456591"/>
    <lineage>
        <taxon>Bacteria</taxon>
        <taxon>Pseudomonadati</taxon>
        <taxon>Pseudomonadota</taxon>
        <taxon>Alphaproteobacteria</taxon>
        <taxon>Kordiimonadales</taxon>
        <taxon>Temperatibacteraceae</taxon>
        <taxon>Temperatibacter</taxon>
    </lineage>
</organism>
<dbReference type="Proteomes" id="UP001268683">
    <property type="component" value="Chromosome"/>
</dbReference>
<dbReference type="RefSeq" id="WP_310798411.1">
    <property type="nucleotide sequence ID" value="NZ_CP123872.1"/>
</dbReference>
<feature type="domain" description="CAAX prenyl protease 2/Lysostaphin resistance protein A-like" evidence="2">
    <location>
        <begin position="119"/>
        <end position="216"/>
    </location>
</feature>
<dbReference type="GO" id="GO:0004175">
    <property type="term" value="F:endopeptidase activity"/>
    <property type="evidence" value="ECO:0007669"/>
    <property type="project" value="UniProtKB-ARBA"/>
</dbReference>
<proteinExistence type="predicted"/>
<dbReference type="GO" id="GO:0080120">
    <property type="term" value="P:CAAX-box protein maturation"/>
    <property type="evidence" value="ECO:0007669"/>
    <property type="project" value="UniProtKB-ARBA"/>
</dbReference>
<feature type="transmembrane region" description="Helical" evidence="1">
    <location>
        <begin position="156"/>
        <end position="174"/>
    </location>
</feature>
<dbReference type="InterPro" id="IPR003675">
    <property type="entry name" value="Rce1/LyrA-like_dom"/>
</dbReference>
<gene>
    <name evidence="3" type="ORF">QGN29_13570</name>
</gene>
<feature type="transmembrane region" description="Helical" evidence="1">
    <location>
        <begin position="204"/>
        <end position="224"/>
    </location>
</feature>
<feature type="transmembrane region" description="Helical" evidence="1">
    <location>
        <begin position="12"/>
        <end position="30"/>
    </location>
</feature>
<evidence type="ECO:0000313" key="3">
    <source>
        <dbReference type="EMBL" id="WND02576.1"/>
    </source>
</evidence>
<evidence type="ECO:0000259" key="2">
    <source>
        <dbReference type="Pfam" id="PF02517"/>
    </source>
</evidence>
<accession>A0AA52EIB6</accession>
<keyword evidence="3" id="KW-0482">Metalloprotease</keyword>
<protein>
    <submittedName>
        <fullName evidence="3">CPBP family intramembrane metalloprotease</fullName>
        <ecNumber evidence="3">3.4.-.-</ecNumber>
    </submittedName>
</protein>
<keyword evidence="1" id="KW-0472">Membrane</keyword>
<keyword evidence="3" id="KW-0645">Protease</keyword>
<keyword evidence="4" id="KW-1185">Reference proteome</keyword>
<sequence>MTTQTSITIKQSLIDLASVVCVLVLIKQSLLPYSIVWAGPVSTLSAMIVATFCLYRRGHTWATLGFKLPESWPTTLKWTVAVIALIIGTSAIGGSIADLFFEKLSRENRFGNLAGEWGKFAFYFFLIWTHSAFFEELLFRAFLINRLELSLPLGKWAAPVAVLIAAIFFGYRHYYYQGLNGALTTGLIGLSLGFYYIRRGRFDMWPLIIAHGCINTLGFLLRTLDIED</sequence>
<feature type="transmembrane region" description="Helical" evidence="1">
    <location>
        <begin position="121"/>
        <end position="144"/>
    </location>
</feature>
<name>A0AA52EIB6_9PROT</name>
<keyword evidence="3" id="KW-0378">Hydrolase</keyword>
<dbReference type="Pfam" id="PF02517">
    <property type="entry name" value="Rce1-like"/>
    <property type="match status" value="1"/>
</dbReference>
<keyword evidence="1" id="KW-0812">Transmembrane</keyword>
<feature type="transmembrane region" description="Helical" evidence="1">
    <location>
        <begin position="76"/>
        <end position="101"/>
    </location>
</feature>
<evidence type="ECO:0000313" key="4">
    <source>
        <dbReference type="Proteomes" id="UP001268683"/>
    </source>
</evidence>
<dbReference type="KEGG" id="tmk:QGN29_13570"/>
<reference evidence="3" key="1">
    <citation type="submission" date="2023-04" db="EMBL/GenBank/DDBJ databases">
        <title>Complete genome sequence of Temperatibacter marinus.</title>
        <authorList>
            <person name="Rong J.-C."/>
            <person name="Yi M.-L."/>
            <person name="Zhao Q."/>
        </authorList>
    </citation>
    <scope>NUCLEOTIDE SEQUENCE</scope>
    <source>
        <strain evidence="3">NBRC 110045</strain>
    </source>
</reference>
<dbReference type="GO" id="GO:0008237">
    <property type="term" value="F:metallopeptidase activity"/>
    <property type="evidence" value="ECO:0007669"/>
    <property type="project" value="UniProtKB-KW"/>
</dbReference>
<evidence type="ECO:0000256" key="1">
    <source>
        <dbReference type="SAM" id="Phobius"/>
    </source>
</evidence>
<keyword evidence="1" id="KW-1133">Transmembrane helix</keyword>
<dbReference type="AlphaFoldDB" id="A0AA52EIB6"/>
<feature type="transmembrane region" description="Helical" evidence="1">
    <location>
        <begin position="180"/>
        <end position="197"/>
    </location>
</feature>
<feature type="transmembrane region" description="Helical" evidence="1">
    <location>
        <begin position="36"/>
        <end position="55"/>
    </location>
</feature>
<dbReference type="EMBL" id="CP123872">
    <property type="protein sequence ID" value="WND02576.1"/>
    <property type="molecule type" value="Genomic_DNA"/>
</dbReference>
<dbReference type="EC" id="3.4.-.-" evidence="3"/>